<gene>
    <name evidence="1" type="ORF">CLCY_1c03800</name>
</gene>
<evidence type="ECO:0000313" key="1">
    <source>
        <dbReference type="EMBL" id="KMT21146.1"/>
    </source>
</evidence>
<name>A0A0J8G021_CLOCY</name>
<dbReference type="AlphaFoldDB" id="A0A0J8G021"/>
<keyword evidence="2" id="KW-1185">Reference proteome</keyword>
<reference evidence="1 2" key="1">
    <citation type="submission" date="2015-06" db="EMBL/GenBank/DDBJ databases">
        <title>Draft genome sequence of the purine-degrading Clostridium cylindrosporum HC-1 (DSM 605).</title>
        <authorList>
            <person name="Poehlein A."/>
            <person name="Schiel-Bengelsdorf B."/>
            <person name="Bengelsdorf F."/>
            <person name="Daniel R."/>
            <person name="Duerre P."/>
        </authorList>
    </citation>
    <scope>NUCLEOTIDE SEQUENCE [LARGE SCALE GENOMIC DNA]</scope>
    <source>
        <strain evidence="1 2">DSM 605</strain>
    </source>
</reference>
<evidence type="ECO:0000313" key="2">
    <source>
        <dbReference type="Proteomes" id="UP000036756"/>
    </source>
</evidence>
<proteinExistence type="predicted"/>
<comment type="caution">
    <text evidence="1">The sequence shown here is derived from an EMBL/GenBank/DDBJ whole genome shotgun (WGS) entry which is preliminary data.</text>
</comment>
<dbReference type="Proteomes" id="UP000036756">
    <property type="component" value="Unassembled WGS sequence"/>
</dbReference>
<dbReference type="EMBL" id="LFVU01000028">
    <property type="protein sequence ID" value="KMT21146.1"/>
    <property type="molecule type" value="Genomic_DNA"/>
</dbReference>
<dbReference type="OrthoDB" id="9927366at2"/>
<accession>A0A0J8G021</accession>
<organism evidence="1 2">
    <name type="scientific">Clostridium cylindrosporum DSM 605</name>
    <dbReference type="NCBI Taxonomy" id="1121307"/>
    <lineage>
        <taxon>Bacteria</taxon>
        <taxon>Bacillati</taxon>
        <taxon>Bacillota</taxon>
        <taxon>Clostridia</taxon>
        <taxon>Eubacteriales</taxon>
        <taxon>Clostridiaceae</taxon>
        <taxon>Clostridium</taxon>
    </lineage>
</organism>
<protein>
    <submittedName>
        <fullName evidence="1">Uncharacterized protein</fullName>
    </submittedName>
</protein>
<dbReference type="RefSeq" id="WP_048571523.1">
    <property type="nucleotide sequence ID" value="NZ_LFVU01000028.1"/>
</dbReference>
<sequence>MLIKSVVIDGKTKLIQIDSMTFEEFILDKYKLGEKDFREALKQSGFKPQLIDKELEKLKKDYKKFCIEYELPIKF</sequence>
<dbReference type="PATRIC" id="fig|1121307.3.peg.745"/>